<dbReference type="Gene3D" id="3.30.497.10">
    <property type="entry name" value="Antithrombin, subunit I, domain 2"/>
    <property type="match status" value="1"/>
</dbReference>
<dbReference type="PANTHER" id="PTHR11461:SF186">
    <property type="entry name" value="SERPIN B4"/>
    <property type="match status" value="1"/>
</dbReference>
<evidence type="ECO:0000313" key="8">
    <source>
        <dbReference type="Proteomes" id="UP000322234"/>
    </source>
</evidence>
<dbReference type="EMBL" id="VBQZ03000159">
    <property type="protein sequence ID" value="MXQ96372.1"/>
    <property type="molecule type" value="Genomic_DNA"/>
</dbReference>
<evidence type="ECO:0000256" key="1">
    <source>
        <dbReference type="ARBA" id="ARBA00004496"/>
    </source>
</evidence>
<evidence type="ECO:0000256" key="4">
    <source>
        <dbReference type="ARBA" id="ARBA00022690"/>
    </source>
</evidence>
<dbReference type="PANTHER" id="PTHR11461">
    <property type="entry name" value="SERINE PROTEASE INHIBITOR, SERPIN"/>
    <property type="match status" value="1"/>
</dbReference>
<dbReference type="FunFam" id="3.30.497.10:FF:000004">
    <property type="entry name" value="Serpin family B member 1"/>
    <property type="match status" value="1"/>
</dbReference>
<dbReference type="GO" id="GO:0005615">
    <property type="term" value="C:extracellular space"/>
    <property type="evidence" value="ECO:0007669"/>
    <property type="project" value="InterPro"/>
</dbReference>
<dbReference type="FunFam" id="2.30.39.10:FF:000071">
    <property type="entry name" value="Serpin B3"/>
    <property type="match status" value="1"/>
</dbReference>
<protein>
    <recommendedName>
        <fullName evidence="6">Serpin domain-containing protein</fullName>
    </recommendedName>
</protein>
<keyword evidence="3" id="KW-0963">Cytoplasm</keyword>
<dbReference type="InterPro" id="IPR023796">
    <property type="entry name" value="Serpin_dom"/>
</dbReference>
<name>A0A6B0S3A2_9CETA</name>
<evidence type="ECO:0000259" key="6">
    <source>
        <dbReference type="SMART" id="SM00093"/>
    </source>
</evidence>
<feature type="domain" description="Serpin" evidence="6">
    <location>
        <begin position="65"/>
        <end position="442"/>
    </location>
</feature>
<dbReference type="Pfam" id="PF00079">
    <property type="entry name" value="Serpin"/>
    <property type="match status" value="1"/>
</dbReference>
<evidence type="ECO:0000256" key="5">
    <source>
        <dbReference type="ARBA" id="ARBA00022900"/>
    </source>
</evidence>
<evidence type="ECO:0000256" key="3">
    <source>
        <dbReference type="ARBA" id="ARBA00022490"/>
    </source>
</evidence>
<sequence>MMEKCCSSGAQAIYFSEKSSYKNIRKLPLKWVLFVSVVLLTESKNPRPHPATMSSLGEAIIHLGIDLFHQIRQSKKENIFYSPLSISSALAMTYLGARENTASQMQKVLHFNEITEKPRGTATRNPVEKPGNVHQHFQKLLTELKKSTDAYELSVANRLYGEKEFRFLQEYMDNVKKFYLASVESADFKNAAEESRKMINSWVESQTNGKIKDLFPEDSLKSSTALVLVNAVYFKGQWNQKFKEEHTAEEKFWLNKDTSKPVRMMKQTNSFKFVSLEDVQAKILEIPYKGEELSMMVLLPNEVDGLQELEDQLTAEKLIAWTSPQNMRKRQVDLYLPRFKVEESYDLVPTLRALGMVDAFNVRVANFSGMTGRRDLAVSKVFHKSFVEVTEEGTEAAAATGVGVRVLSAPFQESFRCDHPFLFLIKHIKTNSILFCGRVSSP</sequence>
<dbReference type="SUPFAM" id="SSF56574">
    <property type="entry name" value="Serpins"/>
    <property type="match status" value="1"/>
</dbReference>
<dbReference type="InterPro" id="IPR036186">
    <property type="entry name" value="Serpin_sf"/>
</dbReference>
<dbReference type="PROSITE" id="PS00284">
    <property type="entry name" value="SERPIN"/>
    <property type="match status" value="1"/>
</dbReference>
<comment type="similarity">
    <text evidence="2">Belongs to the serpin family. Ov-serpin subfamily.</text>
</comment>
<comment type="subcellular location">
    <subcellularLocation>
        <location evidence="1">Cytoplasm</location>
    </subcellularLocation>
</comment>
<evidence type="ECO:0000256" key="2">
    <source>
        <dbReference type="ARBA" id="ARBA00006426"/>
    </source>
</evidence>
<dbReference type="CDD" id="cd19956">
    <property type="entry name" value="serpinB"/>
    <property type="match status" value="1"/>
</dbReference>
<dbReference type="GO" id="GO:0004867">
    <property type="term" value="F:serine-type endopeptidase inhibitor activity"/>
    <property type="evidence" value="ECO:0007669"/>
    <property type="project" value="UniProtKB-KW"/>
</dbReference>
<organism evidence="7 8">
    <name type="scientific">Bos mutus</name>
    <name type="common">wild yak</name>
    <dbReference type="NCBI Taxonomy" id="72004"/>
    <lineage>
        <taxon>Eukaryota</taxon>
        <taxon>Metazoa</taxon>
        <taxon>Chordata</taxon>
        <taxon>Craniata</taxon>
        <taxon>Vertebrata</taxon>
        <taxon>Euteleostomi</taxon>
        <taxon>Mammalia</taxon>
        <taxon>Eutheria</taxon>
        <taxon>Laurasiatheria</taxon>
        <taxon>Artiodactyla</taxon>
        <taxon>Ruminantia</taxon>
        <taxon>Pecora</taxon>
        <taxon>Bovidae</taxon>
        <taxon>Bovinae</taxon>
        <taxon>Bos</taxon>
    </lineage>
</organism>
<dbReference type="GO" id="GO:0005829">
    <property type="term" value="C:cytosol"/>
    <property type="evidence" value="ECO:0007669"/>
    <property type="project" value="UniProtKB-ARBA"/>
</dbReference>
<dbReference type="InterPro" id="IPR042178">
    <property type="entry name" value="Serpin_sf_1"/>
</dbReference>
<dbReference type="AlphaFoldDB" id="A0A6B0S3A2"/>
<keyword evidence="8" id="KW-1185">Reference proteome</keyword>
<comment type="caution">
    <text evidence="7">The sequence shown here is derived from an EMBL/GenBank/DDBJ whole genome shotgun (WGS) entry which is preliminary data.</text>
</comment>
<gene>
    <name evidence="7" type="ORF">E5288_WYG022879</name>
</gene>
<keyword evidence="5" id="KW-0722">Serine protease inhibitor</keyword>
<evidence type="ECO:0000313" key="7">
    <source>
        <dbReference type="EMBL" id="MXQ96372.1"/>
    </source>
</evidence>
<accession>A0A6B0S3A2</accession>
<dbReference type="SMART" id="SM00093">
    <property type="entry name" value="SERPIN"/>
    <property type="match status" value="1"/>
</dbReference>
<dbReference type="GO" id="GO:0002020">
    <property type="term" value="F:protease binding"/>
    <property type="evidence" value="ECO:0007669"/>
    <property type="project" value="UniProtKB-ARBA"/>
</dbReference>
<proteinExistence type="inferred from homology"/>
<dbReference type="InterPro" id="IPR000215">
    <property type="entry name" value="Serpin_fam"/>
</dbReference>
<keyword evidence="4" id="KW-0646">Protease inhibitor</keyword>
<reference evidence="7" key="1">
    <citation type="submission" date="2019-10" db="EMBL/GenBank/DDBJ databases">
        <title>The sequence and de novo assembly of the wild yak genome.</title>
        <authorList>
            <person name="Liu Y."/>
        </authorList>
    </citation>
    <scope>NUCLEOTIDE SEQUENCE [LARGE SCALE GENOMIC DNA]</scope>
    <source>
        <strain evidence="7">WY2019</strain>
    </source>
</reference>
<dbReference type="Gene3D" id="2.30.39.10">
    <property type="entry name" value="Alpha-1-antitrypsin, domain 1"/>
    <property type="match status" value="1"/>
</dbReference>
<dbReference type="InterPro" id="IPR042185">
    <property type="entry name" value="Serpin_sf_2"/>
</dbReference>
<dbReference type="InterPro" id="IPR023795">
    <property type="entry name" value="Serpin_CS"/>
</dbReference>
<dbReference type="Proteomes" id="UP000322234">
    <property type="component" value="Unassembled WGS sequence"/>
</dbReference>